<feature type="transmembrane region" description="Helical" evidence="1">
    <location>
        <begin position="32"/>
        <end position="52"/>
    </location>
</feature>
<accession>A0A415MEE9</accession>
<evidence type="ECO:0000256" key="1">
    <source>
        <dbReference type="SAM" id="Phobius"/>
    </source>
</evidence>
<sequence>MKTNNNGHFILLLGVFIFAAFIRTILNSSKNIVSIIASINIVSLWFVIYLILENAQNKFYIRLKNNTVLGRQTKIKKNNYFKKVIKWIEIVIFILGISYVIFFANSIINDIIGSFSLFLSIEEEYIYNLVQDIFYKKK</sequence>
<keyword evidence="1" id="KW-1133">Transmembrane helix</keyword>
<feature type="transmembrane region" description="Helical" evidence="1">
    <location>
        <begin position="7"/>
        <end position="26"/>
    </location>
</feature>
<keyword evidence="1" id="KW-0812">Transmembrane</keyword>
<evidence type="ECO:0000313" key="3">
    <source>
        <dbReference type="Proteomes" id="UP000285201"/>
    </source>
</evidence>
<dbReference type="EMBL" id="QROY01000002">
    <property type="protein sequence ID" value="RHL71212.1"/>
    <property type="molecule type" value="Genomic_DNA"/>
</dbReference>
<protein>
    <submittedName>
        <fullName evidence="2">Uncharacterized protein</fullName>
    </submittedName>
</protein>
<evidence type="ECO:0000313" key="2">
    <source>
        <dbReference type="EMBL" id="RHL71212.1"/>
    </source>
</evidence>
<reference evidence="2 3" key="1">
    <citation type="submission" date="2018-08" db="EMBL/GenBank/DDBJ databases">
        <title>A genome reference for cultivated species of the human gut microbiota.</title>
        <authorList>
            <person name="Zou Y."/>
            <person name="Xue W."/>
            <person name="Luo G."/>
        </authorList>
    </citation>
    <scope>NUCLEOTIDE SEQUENCE [LARGE SCALE GENOMIC DNA]</scope>
    <source>
        <strain evidence="2 3">AF36-7BH</strain>
    </source>
</reference>
<dbReference type="AlphaFoldDB" id="A0A415MEE9"/>
<dbReference type="RefSeq" id="WP_118369964.1">
    <property type="nucleotide sequence ID" value="NZ_QROY01000002.1"/>
</dbReference>
<dbReference type="Proteomes" id="UP000285201">
    <property type="component" value="Unassembled WGS sequence"/>
</dbReference>
<comment type="caution">
    <text evidence="2">The sequence shown here is derived from an EMBL/GenBank/DDBJ whole genome shotgun (WGS) entry which is preliminary data.</text>
</comment>
<organism evidence="2 3">
    <name type="scientific">Lachnospira eligens</name>
    <dbReference type="NCBI Taxonomy" id="39485"/>
    <lineage>
        <taxon>Bacteria</taxon>
        <taxon>Bacillati</taxon>
        <taxon>Bacillota</taxon>
        <taxon>Clostridia</taxon>
        <taxon>Lachnospirales</taxon>
        <taxon>Lachnospiraceae</taxon>
        <taxon>Lachnospira</taxon>
    </lineage>
</organism>
<name>A0A415MEE9_9FIRM</name>
<feature type="transmembrane region" description="Helical" evidence="1">
    <location>
        <begin position="84"/>
        <end position="108"/>
    </location>
</feature>
<gene>
    <name evidence="2" type="ORF">DW007_03450</name>
</gene>
<proteinExistence type="predicted"/>
<keyword evidence="1" id="KW-0472">Membrane</keyword>